<dbReference type="Proteomes" id="UP001500449">
    <property type="component" value="Unassembled WGS sequence"/>
</dbReference>
<feature type="domain" description="Calcineurin-like phosphoesterase" evidence="5">
    <location>
        <begin position="4"/>
        <end position="179"/>
    </location>
</feature>
<keyword evidence="3" id="KW-0408">Iron</keyword>
<comment type="caution">
    <text evidence="6">The sequence shown here is derived from an EMBL/GenBank/DDBJ whole genome shotgun (WGS) entry which is preliminary data.</text>
</comment>
<gene>
    <name evidence="6" type="primary">cpdA</name>
    <name evidence="6" type="ORF">GCM10009836_38130</name>
</gene>
<dbReference type="InterPro" id="IPR029052">
    <property type="entry name" value="Metallo-depent_PP-like"/>
</dbReference>
<dbReference type="Pfam" id="PF00149">
    <property type="entry name" value="Metallophos"/>
    <property type="match status" value="1"/>
</dbReference>
<name>A0ABN2N8D0_9PSEU</name>
<sequence length="257" mass="26476">MTSLAVLSDLHLTGDPASAAALREALAVVGAGARPDALLLPGDLTAEGAPAAYALLTSLLDELEIPVVPVMGNHDELGAFTAAFGAPDRVVRVGGARVVALDSTIRGHHHGQVDPEQREWLAAELATPAPEGTVLVLHHPPLPSPVPSVDLLRLREPGTLGEVLAGTDVRMVVCGHAHYAGAGALAGIPVWVAPALYYRVDAFPPAGRLRGLSGPAISRIDLIDGSAVATASPLGGDTVYDVDAAERVAWMKERIPA</sequence>
<keyword evidence="1" id="KW-0479">Metal-binding</keyword>
<evidence type="ECO:0000313" key="7">
    <source>
        <dbReference type="Proteomes" id="UP001500449"/>
    </source>
</evidence>
<dbReference type="InterPro" id="IPR050884">
    <property type="entry name" value="CNP_phosphodiesterase-III"/>
</dbReference>
<evidence type="ECO:0000313" key="6">
    <source>
        <dbReference type="EMBL" id="GAA1854436.1"/>
    </source>
</evidence>
<dbReference type="InterPro" id="IPR004843">
    <property type="entry name" value="Calcineurin-like_PHP"/>
</dbReference>
<evidence type="ECO:0000256" key="4">
    <source>
        <dbReference type="ARBA" id="ARBA00025742"/>
    </source>
</evidence>
<dbReference type="EMBL" id="BAAAQK010000012">
    <property type="protein sequence ID" value="GAA1854436.1"/>
    <property type="molecule type" value="Genomic_DNA"/>
</dbReference>
<evidence type="ECO:0000259" key="5">
    <source>
        <dbReference type="Pfam" id="PF00149"/>
    </source>
</evidence>
<dbReference type="Gene3D" id="3.60.21.10">
    <property type="match status" value="1"/>
</dbReference>
<dbReference type="PANTHER" id="PTHR42988">
    <property type="entry name" value="PHOSPHOHYDROLASE"/>
    <property type="match status" value="1"/>
</dbReference>
<proteinExistence type="inferred from homology"/>
<keyword evidence="2" id="KW-0378">Hydrolase</keyword>
<evidence type="ECO:0000256" key="2">
    <source>
        <dbReference type="ARBA" id="ARBA00022801"/>
    </source>
</evidence>
<dbReference type="SUPFAM" id="SSF56300">
    <property type="entry name" value="Metallo-dependent phosphatases"/>
    <property type="match status" value="1"/>
</dbReference>
<evidence type="ECO:0000256" key="1">
    <source>
        <dbReference type="ARBA" id="ARBA00022723"/>
    </source>
</evidence>
<keyword evidence="7" id="KW-1185">Reference proteome</keyword>
<organism evidence="6 7">
    <name type="scientific">Pseudonocardia ailaonensis</name>
    <dbReference type="NCBI Taxonomy" id="367279"/>
    <lineage>
        <taxon>Bacteria</taxon>
        <taxon>Bacillati</taxon>
        <taxon>Actinomycetota</taxon>
        <taxon>Actinomycetes</taxon>
        <taxon>Pseudonocardiales</taxon>
        <taxon>Pseudonocardiaceae</taxon>
        <taxon>Pseudonocardia</taxon>
    </lineage>
</organism>
<reference evidence="6 7" key="1">
    <citation type="journal article" date="2019" name="Int. J. Syst. Evol. Microbiol.">
        <title>The Global Catalogue of Microorganisms (GCM) 10K type strain sequencing project: providing services to taxonomists for standard genome sequencing and annotation.</title>
        <authorList>
            <consortium name="The Broad Institute Genomics Platform"/>
            <consortium name="The Broad Institute Genome Sequencing Center for Infectious Disease"/>
            <person name="Wu L."/>
            <person name="Ma J."/>
        </authorList>
    </citation>
    <scope>NUCLEOTIDE SEQUENCE [LARGE SCALE GENOMIC DNA]</scope>
    <source>
        <strain evidence="6 7">JCM 16009</strain>
    </source>
</reference>
<protein>
    <submittedName>
        <fullName evidence="6">3',5'-cyclic adenosine monophosphate phosphodiesterase CpdA</fullName>
    </submittedName>
</protein>
<evidence type="ECO:0000256" key="3">
    <source>
        <dbReference type="ARBA" id="ARBA00023004"/>
    </source>
</evidence>
<accession>A0ABN2N8D0</accession>
<dbReference type="PANTHER" id="PTHR42988:SF2">
    <property type="entry name" value="CYCLIC NUCLEOTIDE PHOSPHODIESTERASE CBUA0032-RELATED"/>
    <property type="match status" value="1"/>
</dbReference>
<comment type="similarity">
    <text evidence="4">Belongs to the cyclic nucleotide phosphodiesterase class-III family.</text>
</comment>
<dbReference type="RefSeq" id="WP_344418524.1">
    <property type="nucleotide sequence ID" value="NZ_BAAAQK010000012.1"/>
</dbReference>